<dbReference type="CDD" id="cd08504">
    <property type="entry name" value="PBP2_OppA"/>
    <property type="match status" value="1"/>
</dbReference>
<dbReference type="GO" id="GO:0043190">
    <property type="term" value="C:ATP-binding cassette (ABC) transporter complex"/>
    <property type="evidence" value="ECO:0007669"/>
    <property type="project" value="InterPro"/>
</dbReference>
<keyword evidence="3" id="KW-0813">Transport</keyword>
<sequence length="495" mass="56979">MWLNWWEDQKPDGPMKTLNFLTQVTPLTFDPVKSFDVVTRNIIANLFEGLLVPDPQTLEVRPGIASTWEVVEPNRVFRFHLRTNTRFSDGEPVLVDDVVYSLQRIPQFEGVDIWVTEDAPRWIRIELNQVMHNFLDYLATPTFSIVSKQNAERHGFERDTLVTSGPFLLKESSEFDPAHPSLVRLEKNPYYWDAENVKLDAVTYVPVMDADERLRLFKTRFSPNGQRLYYFLNHAPVLRYEELKCDPELQPMPVLATIVLTPNQRIAPLQDVRVRRALSLAIDRQKGIDRAVPHLQPAEGLVPSTILKYPKVRGMIRENEQEARALLREAGFPEGAGVPELTLTYFDHEYMERLVNSYIEDWARVLGISVRGVRLSWGEYLQRLDAGEYDLLYETWHTDIADPGSFLIPLSTDHPFNTANFSQADYDDLLEQSLQEEDEGKRMELCVQAERIALQEMATIPLMYESHFCMVDSGVKGAVLNQAAILPLKYVEILP</sequence>
<dbReference type="GO" id="GO:0030313">
    <property type="term" value="C:cell envelope"/>
    <property type="evidence" value="ECO:0007669"/>
    <property type="project" value="UniProtKB-SubCell"/>
</dbReference>
<evidence type="ECO:0000313" key="7">
    <source>
        <dbReference type="Proteomes" id="UP000027931"/>
    </source>
</evidence>
<feature type="domain" description="Solute-binding protein family 5" evidence="5">
    <location>
        <begin position="59"/>
        <end position="413"/>
    </location>
</feature>
<keyword evidence="7" id="KW-1185">Reference proteome</keyword>
<evidence type="ECO:0000256" key="4">
    <source>
        <dbReference type="ARBA" id="ARBA00022729"/>
    </source>
</evidence>
<dbReference type="InterPro" id="IPR030678">
    <property type="entry name" value="Peptide/Ni-bd"/>
</dbReference>
<proteinExistence type="inferred from homology"/>
<dbReference type="PANTHER" id="PTHR30290">
    <property type="entry name" value="PERIPLASMIC BINDING COMPONENT OF ABC TRANSPORTER"/>
    <property type="match status" value="1"/>
</dbReference>
<dbReference type="PANTHER" id="PTHR30290:SF10">
    <property type="entry name" value="PERIPLASMIC OLIGOPEPTIDE-BINDING PROTEIN-RELATED"/>
    <property type="match status" value="1"/>
</dbReference>
<dbReference type="InterPro" id="IPR000914">
    <property type="entry name" value="SBP_5_dom"/>
</dbReference>
<dbReference type="OrthoDB" id="48318at2"/>
<comment type="similarity">
    <text evidence="2">Belongs to the bacterial solute-binding protein 5 family.</text>
</comment>
<gene>
    <name evidence="6" type="ORF">EL26_14485</name>
</gene>
<name>A0A074LNB2_9BACL</name>
<dbReference type="InterPro" id="IPR039424">
    <property type="entry name" value="SBP_5"/>
</dbReference>
<dbReference type="STRING" id="1157490.EL26_14485"/>
<dbReference type="GO" id="GO:0015833">
    <property type="term" value="P:peptide transport"/>
    <property type="evidence" value="ECO:0007669"/>
    <property type="project" value="TreeGrafter"/>
</dbReference>
<dbReference type="SUPFAM" id="SSF53850">
    <property type="entry name" value="Periplasmic binding protein-like II"/>
    <property type="match status" value="1"/>
</dbReference>
<dbReference type="EMBL" id="JMIR01000020">
    <property type="protein sequence ID" value="KEO82589.1"/>
    <property type="molecule type" value="Genomic_DNA"/>
</dbReference>
<dbReference type="GO" id="GO:0042597">
    <property type="term" value="C:periplasmic space"/>
    <property type="evidence" value="ECO:0007669"/>
    <property type="project" value="UniProtKB-ARBA"/>
</dbReference>
<accession>A0A074LNB2</accession>
<keyword evidence="4" id="KW-0732">Signal</keyword>
<dbReference type="Pfam" id="PF00496">
    <property type="entry name" value="SBP_bac_5"/>
    <property type="match status" value="1"/>
</dbReference>
<dbReference type="eggNOG" id="COG4166">
    <property type="taxonomic scope" value="Bacteria"/>
</dbReference>
<dbReference type="PIRSF" id="PIRSF002741">
    <property type="entry name" value="MppA"/>
    <property type="match status" value="1"/>
</dbReference>
<evidence type="ECO:0000313" key="6">
    <source>
        <dbReference type="EMBL" id="KEO82589.1"/>
    </source>
</evidence>
<dbReference type="Gene3D" id="3.10.105.10">
    <property type="entry name" value="Dipeptide-binding Protein, Domain 3"/>
    <property type="match status" value="1"/>
</dbReference>
<evidence type="ECO:0000256" key="1">
    <source>
        <dbReference type="ARBA" id="ARBA00004196"/>
    </source>
</evidence>
<dbReference type="Proteomes" id="UP000027931">
    <property type="component" value="Unassembled WGS sequence"/>
</dbReference>
<dbReference type="Gene3D" id="3.90.76.10">
    <property type="entry name" value="Dipeptide-binding Protein, Domain 1"/>
    <property type="match status" value="1"/>
</dbReference>
<organism evidence="6 7">
    <name type="scientific">Tumebacillus flagellatus</name>
    <dbReference type="NCBI Taxonomy" id="1157490"/>
    <lineage>
        <taxon>Bacteria</taxon>
        <taxon>Bacillati</taxon>
        <taxon>Bacillota</taxon>
        <taxon>Bacilli</taxon>
        <taxon>Bacillales</taxon>
        <taxon>Alicyclobacillaceae</taxon>
        <taxon>Tumebacillus</taxon>
    </lineage>
</organism>
<dbReference type="GO" id="GO:1904680">
    <property type="term" value="F:peptide transmembrane transporter activity"/>
    <property type="evidence" value="ECO:0007669"/>
    <property type="project" value="TreeGrafter"/>
</dbReference>
<evidence type="ECO:0000256" key="2">
    <source>
        <dbReference type="ARBA" id="ARBA00005695"/>
    </source>
</evidence>
<evidence type="ECO:0000256" key="3">
    <source>
        <dbReference type="ARBA" id="ARBA00022448"/>
    </source>
</evidence>
<dbReference type="RefSeq" id="WP_038089867.1">
    <property type="nucleotide sequence ID" value="NZ_JMIR01000020.1"/>
</dbReference>
<evidence type="ECO:0000259" key="5">
    <source>
        <dbReference type="Pfam" id="PF00496"/>
    </source>
</evidence>
<dbReference type="AlphaFoldDB" id="A0A074LNB2"/>
<comment type="caution">
    <text evidence="6">The sequence shown here is derived from an EMBL/GenBank/DDBJ whole genome shotgun (WGS) entry which is preliminary data.</text>
</comment>
<reference evidence="6 7" key="1">
    <citation type="journal article" date="2013" name="Int. J. Syst. Evol. Microbiol.">
        <title>Tumebacillus flagellatus sp. nov., an alpha-amylase/pullulanase-producing bacterium isolated from cassava wastewater.</title>
        <authorList>
            <person name="Wang Q."/>
            <person name="Xie N."/>
            <person name="Qin Y."/>
            <person name="Shen N."/>
            <person name="Zhu J."/>
            <person name="Mi H."/>
            <person name="Huang R."/>
        </authorList>
    </citation>
    <scope>NUCLEOTIDE SEQUENCE [LARGE SCALE GENOMIC DNA]</scope>
    <source>
        <strain evidence="6 7">GST4</strain>
    </source>
</reference>
<comment type="subcellular location">
    <subcellularLocation>
        <location evidence="1">Cell envelope</location>
    </subcellularLocation>
</comment>
<dbReference type="Gene3D" id="3.40.190.10">
    <property type="entry name" value="Periplasmic binding protein-like II"/>
    <property type="match status" value="1"/>
</dbReference>
<protein>
    <recommendedName>
        <fullName evidence="5">Solute-binding protein family 5 domain-containing protein</fullName>
    </recommendedName>
</protein>